<dbReference type="InterPro" id="IPR035386">
    <property type="entry name" value="Arm-DNA-bind_5"/>
</dbReference>
<dbReference type="Gene3D" id="1.10.150.130">
    <property type="match status" value="1"/>
</dbReference>
<reference evidence="5 6" key="1">
    <citation type="submission" date="2020-04" db="EMBL/GenBank/DDBJ databases">
        <title>Genome sequencing of novel species.</title>
        <authorList>
            <person name="Heo J."/>
            <person name="Kim S.-J."/>
            <person name="Kim J.-S."/>
            <person name="Hong S.-B."/>
            <person name="Kwon S.-W."/>
        </authorList>
    </citation>
    <scope>NUCLEOTIDE SEQUENCE [LARGE SCALE GENOMIC DNA]</scope>
    <source>
        <strain evidence="5 6">F39-2</strain>
    </source>
</reference>
<organism evidence="5 6">
    <name type="scientific">Mucilaginibacter robiniae</name>
    <dbReference type="NCBI Taxonomy" id="2728022"/>
    <lineage>
        <taxon>Bacteria</taxon>
        <taxon>Pseudomonadati</taxon>
        <taxon>Bacteroidota</taxon>
        <taxon>Sphingobacteriia</taxon>
        <taxon>Sphingobacteriales</taxon>
        <taxon>Sphingobacteriaceae</taxon>
        <taxon>Mucilaginibacter</taxon>
    </lineage>
</organism>
<keyword evidence="6" id="KW-1185">Reference proteome</keyword>
<dbReference type="GO" id="GO:0006310">
    <property type="term" value="P:DNA recombination"/>
    <property type="evidence" value="ECO:0007669"/>
    <property type="project" value="UniProtKB-KW"/>
</dbReference>
<dbReference type="RefSeq" id="WP_169606448.1">
    <property type="nucleotide sequence ID" value="NZ_CP051682.1"/>
</dbReference>
<evidence type="ECO:0000259" key="4">
    <source>
        <dbReference type="PROSITE" id="PS51898"/>
    </source>
</evidence>
<gene>
    <name evidence="5" type="ORF">HH214_05880</name>
</gene>
<dbReference type="Proteomes" id="UP000503278">
    <property type="component" value="Chromosome"/>
</dbReference>
<dbReference type="InterPro" id="IPR011010">
    <property type="entry name" value="DNA_brk_join_enz"/>
</dbReference>
<dbReference type="Gene3D" id="1.10.443.10">
    <property type="entry name" value="Intergrase catalytic core"/>
    <property type="match status" value="1"/>
</dbReference>
<accession>A0A7L5E1J9</accession>
<dbReference type="GO" id="GO:0003677">
    <property type="term" value="F:DNA binding"/>
    <property type="evidence" value="ECO:0007669"/>
    <property type="project" value="UniProtKB-KW"/>
</dbReference>
<dbReference type="PANTHER" id="PTHR30349">
    <property type="entry name" value="PHAGE INTEGRASE-RELATED"/>
    <property type="match status" value="1"/>
</dbReference>
<feature type="domain" description="Tyr recombinase" evidence="4">
    <location>
        <begin position="220"/>
        <end position="401"/>
    </location>
</feature>
<evidence type="ECO:0000313" key="6">
    <source>
        <dbReference type="Proteomes" id="UP000503278"/>
    </source>
</evidence>
<dbReference type="SUPFAM" id="SSF56349">
    <property type="entry name" value="DNA breaking-rejoining enzymes"/>
    <property type="match status" value="1"/>
</dbReference>
<keyword evidence="3" id="KW-0233">DNA recombination</keyword>
<evidence type="ECO:0000313" key="5">
    <source>
        <dbReference type="EMBL" id="QJD95434.1"/>
    </source>
</evidence>
<dbReference type="CDD" id="cd01185">
    <property type="entry name" value="INTN1_C_like"/>
    <property type="match status" value="1"/>
</dbReference>
<evidence type="ECO:0000256" key="3">
    <source>
        <dbReference type="ARBA" id="ARBA00023172"/>
    </source>
</evidence>
<dbReference type="InterPro" id="IPR002104">
    <property type="entry name" value="Integrase_catalytic"/>
</dbReference>
<dbReference type="AlphaFoldDB" id="A0A7L5E1J9"/>
<dbReference type="InterPro" id="IPR013762">
    <property type="entry name" value="Integrase-like_cat_sf"/>
</dbReference>
<dbReference type="KEGG" id="mrob:HH214_05880"/>
<protein>
    <submittedName>
        <fullName evidence="5">Site-specific integrase</fullName>
    </submittedName>
</protein>
<dbReference type="GO" id="GO:0015074">
    <property type="term" value="P:DNA integration"/>
    <property type="evidence" value="ECO:0007669"/>
    <property type="project" value="InterPro"/>
</dbReference>
<dbReference type="PROSITE" id="PS51898">
    <property type="entry name" value="TYR_RECOMBINASE"/>
    <property type="match status" value="1"/>
</dbReference>
<dbReference type="Pfam" id="PF00589">
    <property type="entry name" value="Phage_integrase"/>
    <property type="match status" value="1"/>
</dbReference>
<proteinExistence type="inferred from homology"/>
<comment type="similarity">
    <text evidence="1">Belongs to the 'phage' integrase family.</text>
</comment>
<sequence length="406" mass="46942">MLEKSFGLFFYLKQAKNQKNEKRYVYLRITVNGSHRELSIKRQWITDQWDSSLGRATGESEDVKKLNSYLELISCKVYQAKIKLIENSKPITAEGIKEVLLGADEKKHFIMAAFLEHNVQMQALVGLEVAAGTLTRYKTAYSHVGNFIKWKYKKNDIDVGDLNYEFITQFLFWLKSKKKCNHNTAIKYVGNFKKIVLECLRMGWLKKDPFIRFKTKRQEVIPVALTKGEILAISNKRFKIERIIHVRDIFLFCCYTGLAYIDVYNLKDSDITIGIDGEKWIITTRQKTNSFTRLPLLPPALKILAKYEKHPKCMSNGTVLPVLTNQKMNSYLKEIADTCGIKKNLTFHTARHTFATTVTLTNGVPIETVSKMLGHKSLKQTQHYAKIVDVKISEDMKQLKKRLELI</sequence>
<evidence type="ECO:0000256" key="2">
    <source>
        <dbReference type="ARBA" id="ARBA00023125"/>
    </source>
</evidence>
<keyword evidence="2" id="KW-0238">DNA-binding</keyword>
<dbReference type="InterPro" id="IPR010998">
    <property type="entry name" value="Integrase_recombinase_N"/>
</dbReference>
<dbReference type="Pfam" id="PF13102">
    <property type="entry name" value="Phage_int_SAM_5"/>
    <property type="match status" value="1"/>
</dbReference>
<dbReference type="InterPro" id="IPR025269">
    <property type="entry name" value="SAM-like_dom"/>
</dbReference>
<dbReference type="Pfam" id="PF17293">
    <property type="entry name" value="Arm-DNA-bind_5"/>
    <property type="match status" value="1"/>
</dbReference>
<dbReference type="EMBL" id="CP051682">
    <property type="protein sequence ID" value="QJD95434.1"/>
    <property type="molecule type" value="Genomic_DNA"/>
</dbReference>
<dbReference type="PANTHER" id="PTHR30349:SF64">
    <property type="entry name" value="PROPHAGE INTEGRASE INTD-RELATED"/>
    <property type="match status" value="1"/>
</dbReference>
<evidence type="ECO:0000256" key="1">
    <source>
        <dbReference type="ARBA" id="ARBA00008857"/>
    </source>
</evidence>
<name>A0A7L5E1J9_9SPHI</name>
<dbReference type="InterPro" id="IPR050090">
    <property type="entry name" value="Tyrosine_recombinase_XerCD"/>
</dbReference>